<sequence length="146" mass="16426">MIDEPPPLPTPEPPPLPERKQRRWHYGLPLAAIAALVAIYIGPLRVEVYITDDAGHVPAPFEVTLHSANFDKKVMAENGRINLIRGLWREIEVTDRYYVRSSSPVRGGSMKLEVERNSILKLKQAATGQPSVPQRGDPDPKTDRER</sequence>
<comment type="caution">
    <text evidence="3">The sequence shown here is derived from an EMBL/GenBank/DDBJ whole genome shotgun (WGS) entry which is preliminary data.</text>
</comment>
<evidence type="ECO:0000313" key="4">
    <source>
        <dbReference type="Proteomes" id="UP001371305"/>
    </source>
</evidence>
<dbReference type="RefSeq" id="WP_341402256.1">
    <property type="nucleotide sequence ID" value="NZ_JBBUKT010000001.1"/>
</dbReference>
<gene>
    <name evidence="3" type="ORF">WKV53_00325</name>
</gene>
<evidence type="ECO:0000256" key="1">
    <source>
        <dbReference type="SAM" id="MobiDB-lite"/>
    </source>
</evidence>
<keyword evidence="2" id="KW-0812">Transmembrane</keyword>
<name>A0ABU9AQE4_9BACT</name>
<feature type="compositionally biased region" description="Pro residues" evidence="1">
    <location>
        <begin position="1"/>
        <end position="16"/>
    </location>
</feature>
<evidence type="ECO:0008006" key="5">
    <source>
        <dbReference type="Google" id="ProtNLM"/>
    </source>
</evidence>
<protein>
    <recommendedName>
        <fullName evidence="5">TIGR02588 family protein</fullName>
    </recommendedName>
</protein>
<evidence type="ECO:0000256" key="2">
    <source>
        <dbReference type="SAM" id="Phobius"/>
    </source>
</evidence>
<keyword evidence="4" id="KW-1185">Reference proteome</keyword>
<feature type="compositionally biased region" description="Basic and acidic residues" evidence="1">
    <location>
        <begin position="136"/>
        <end position="146"/>
    </location>
</feature>
<dbReference type="EMBL" id="JBBUKT010000001">
    <property type="protein sequence ID" value="MEK7948915.1"/>
    <property type="molecule type" value="Genomic_DNA"/>
</dbReference>
<dbReference type="Proteomes" id="UP001371305">
    <property type="component" value="Unassembled WGS sequence"/>
</dbReference>
<evidence type="ECO:0000313" key="3">
    <source>
        <dbReference type="EMBL" id="MEK7948915.1"/>
    </source>
</evidence>
<accession>A0ABU9AQE4</accession>
<organism evidence="3 4">
    <name type="scientific">Luteolibacter soli</name>
    <dbReference type="NCBI Taxonomy" id="3135280"/>
    <lineage>
        <taxon>Bacteria</taxon>
        <taxon>Pseudomonadati</taxon>
        <taxon>Verrucomicrobiota</taxon>
        <taxon>Verrucomicrobiia</taxon>
        <taxon>Verrucomicrobiales</taxon>
        <taxon>Verrucomicrobiaceae</taxon>
        <taxon>Luteolibacter</taxon>
    </lineage>
</organism>
<keyword evidence="2" id="KW-0472">Membrane</keyword>
<feature type="region of interest" description="Disordered" evidence="1">
    <location>
        <begin position="1"/>
        <end position="20"/>
    </location>
</feature>
<feature type="region of interest" description="Disordered" evidence="1">
    <location>
        <begin position="123"/>
        <end position="146"/>
    </location>
</feature>
<keyword evidence="2" id="KW-1133">Transmembrane helix</keyword>
<reference evidence="3 4" key="1">
    <citation type="submission" date="2024-04" db="EMBL/GenBank/DDBJ databases">
        <title>Luteolibacter sp. isolated from soil.</title>
        <authorList>
            <person name="An J."/>
        </authorList>
    </citation>
    <scope>NUCLEOTIDE SEQUENCE [LARGE SCALE GENOMIC DNA]</scope>
    <source>
        <strain evidence="3 4">Y139</strain>
    </source>
</reference>
<feature type="transmembrane region" description="Helical" evidence="2">
    <location>
        <begin position="24"/>
        <end position="42"/>
    </location>
</feature>
<proteinExistence type="predicted"/>